<proteinExistence type="predicted"/>
<accession>A0A654U1W5</accession>
<evidence type="ECO:0000313" key="2">
    <source>
        <dbReference type="Proteomes" id="UP000046680"/>
    </source>
</evidence>
<reference evidence="1 2" key="1">
    <citation type="submission" date="2015-03" db="EMBL/GenBank/DDBJ databases">
        <authorList>
            <consortium name="Pathogen Informatics"/>
        </authorList>
    </citation>
    <scope>NUCLEOTIDE SEQUENCE [LARGE SCALE GENOMIC DNA]</scope>
    <source>
        <strain evidence="1 2">C09601061</strain>
    </source>
</reference>
<dbReference type="AlphaFoldDB" id="A0A654U1W5"/>
<gene>
    <name evidence="1" type="ORF">ERS007657_02281</name>
</gene>
<name>A0A654U1W5_MYCTX</name>
<organism evidence="1 2">
    <name type="scientific">Mycobacterium tuberculosis</name>
    <dbReference type="NCBI Taxonomy" id="1773"/>
    <lineage>
        <taxon>Bacteria</taxon>
        <taxon>Bacillati</taxon>
        <taxon>Actinomycetota</taxon>
        <taxon>Actinomycetes</taxon>
        <taxon>Mycobacteriales</taxon>
        <taxon>Mycobacteriaceae</taxon>
        <taxon>Mycobacterium</taxon>
        <taxon>Mycobacterium tuberculosis complex</taxon>
    </lineage>
</organism>
<sequence length="156" mass="16477">MPYVLLPSVSRHRSLAPSTPFRLSGQVTESGLAPTRWNSLSLMMLATWFLSTVSTMSNLTSLPSTLVTVTLTLNVRSLIFISQFSSAPTSAGRSLGHVTDSGLLPAASVILAVICRATSALLTECECDVPIENEQAVGMAIRAVAAPEASSVRTIE</sequence>
<protein>
    <submittedName>
        <fullName evidence="1">Uncharacterized protein</fullName>
    </submittedName>
</protein>
<evidence type="ECO:0000313" key="1">
    <source>
        <dbReference type="EMBL" id="CFR84539.1"/>
    </source>
</evidence>
<dbReference type="Proteomes" id="UP000046680">
    <property type="component" value="Unassembled WGS sequence"/>
</dbReference>
<dbReference type="EMBL" id="CGCX01000852">
    <property type="protein sequence ID" value="CFR84539.1"/>
    <property type="molecule type" value="Genomic_DNA"/>
</dbReference>